<dbReference type="EMBL" id="JAGYPE010000002">
    <property type="protein sequence ID" value="MBS4182192.1"/>
    <property type="molecule type" value="Genomic_DNA"/>
</dbReference>
<comment type="caution">
    <text evidence="3">The sequence shown here is derived from an EMBL/GenBank/DDBJ whole genome shotgun (WGS) entry which is preliminary data.</text>
</comment>
<keyword evidence="2" id="KW-0472">Membrane</keyword>
<reference evidence="3" key="1">
    <citation type="submission" date="2021-05" db="EMBL/GenBank/DDBJ databases">
        <title>Novel Bacillus species.</title>
        <authorList>
            <person name="Liu G."/>
        </authorList>
    </citation>
    <scope>NUCLEOTIDE SEQUENCE</scope>
    <source>
        <strain evidence="3">FJAT-50051</strain>
    </source>
</reference>
<accession>A0A942SYL8</accession>
<keyword evidence="2" id="KW-1133">Transmembrane helix</keyword>
<keyword evidence="2" id="KW-0812">Transmembrane</keyword>
<evidence type="ECO:0000256" key="1">
    <source>
        <dbReference type="SAM" id="Coils"/>
    </source>
</evidence>
<dbReference type="AlphaFoldDB" id="A0A942SYL8"/>
<gene>
    <name evidence="3" type="ORF">KHB02_12415</name>
</gene>
<protein>
    <recommendedName>
        <fullName evidence="4">WXG100 family type VII secretion target</fullName>
    </recommendedName>
</protein>
<keyword evidence="1" id="KW-0175">Coiled coil</keyword>
<feature type="coiled-coil region" evidence="1">
    <location>
        <begin position="81"/>
        <end position="115"/>
    </location>
</feature>
<organism evidence="3">
    <name type="scientific">Neobacillus citreus</name>
    <dbReference type="NCBI Taxonomy" id="2833578"/>
    <lineage>
        <taxon>Bacteria</taxon>
        <taxon>Bacillati</taxon>
        <taxon>Bacillota</taxon>
        <taxon>Bacilli</taxon>
        <taxon>Bacillales</taxon>
        <taxon>Bacillaceae</taxon>
        <taxon>Neobacillus</taxon>
    </lineage>
</organism>
<proteinExistence type="predicted"/>
<evidence type="ECO:0008006" key="4">
    <source>
        <dbReference type="Google" id="ProtNLM"/>
    </source>
</evidence>
<feature type="transmembrane region" description="Helical" evidence="2">
    <location>
        <begin position="223"/>
        <end position="250"/>
    </location>
</feature>
<name>A0A942SYL8_9BACI</name>
<sequence>MQYDALGFDPAPGEPDAGREMVRRLRAATEALGRIDGVVSGSATQDWHGQAATAFQGLLAEDLQPRVREAHGSFERATRALDTWVSNLDGYRERARALEAEAETAKASVASAHARADGVQDLPDDADDAARAQHASDVRGATAAVNTADSALADVLRRAHALAAEATSNATTAAAALETAMSLAPDAPGLLDRIGDALDGIGDFLADAITFVKENWWDILHRVVNIASTVLSIASIFFPALAPFALGFAIADVAMSGWDALHGRPGAAEAFATGALGLVGGFAVGKLIGAFTQAAGPVLANGPFRAVASGAVATAGPGGAAAASQAGTAAAALTYNPAYGPALTGYMVAKAKDATDARDGILSLIGGNTYYDSSLSDSWRKIRAS</sequence>
<evidence type="ECO:0000313" key="3">
    <source>
        <dbReference type="EMBL" id="MBS4182192.1"/>
    </source>
</evidence>
<evidence type="ECO:0000256" key="2">
    <source>
        <dbReference type="SAM" id="Phobius"/>
    </source>
</evidence>
<feature type="transmembrane region" description="Helical" evidence="2">
    <location>
        <begin position="270"/>
        <end position="289"/>
    </location>
</feature>